<reference evidence="2 3" key="1">
    <citation type="journal article" date="2021" name="Syst. Appl. Microbiol.">
        <title>Persephonella atlantica sp. nov.: How to adapt to physico-chemical gradients in high temperature hydrothermal habitats.</title>
        <authorList>
            <person name="Francois D.X."/>
            <person name="Godfroy A."/>
            <person name="Mathien C."/>
            <person name="Aube J."/>
            <person name="Cathalot C."/>
            <person name="Lesongeur F."/>
            <person name="L'Haridon S."/>
            <person name="Philippon X."/>
            <person name="Roussel E.G."/>
        </authorList>
    </citation>
    <scope>NUCLEOTIDE SEQUENCE [LARGE SCALE GENOMIC DNA]</scope>
    <source>
        <strain evidence="2 3">MO1340</strain>
    </source>
</reference>
<evidence type="ECO:0000256" key="1">
    <source>
        <dbReference type="SAM" id="SignalP"/>
    </source>
</evidence>
<evidence type="ECO:0000313" key="2">
    <source>
        <dbReference type="EMBL" id="MBK3332514.1"/>
    </source>
</evidence>
<keyword evidence="1" id="KW-0732">Signal</keyword>
<sequence>MRKLLLLFLGVAFLWGVSCAVSSQNSVKTTETKKQETLKVKKECRNYVSRMEKCLKTAEGKDYRKVWKQCEGQVMWDMLKEYQDNGFCFDEDECKQKVLDEINRCLDERNALFRKYMK</sequence>
<feature type="chain" id="PRO_5045598238" description="Lipoprotein" evidence="1">
    <location>
        <begin position="21"/>
        <end position="118"/>
    </location>
</feature>
<name>A0ABS1GHW3_9AQUI</name>
<accession>A0ABS1GHW3</accession>
<dbReference type="RefSeq" id="WP_200673939.1">
    <property type="nucleotide sequence ID" value="NZ_JAACYA010000002.1"/>
</dbReference>
<protein>
    <recommendedName>
        <fullName evidence="4">Lipoprotein</fullName>
    </recommendedName>
</protein>
<proteinExistence type="predicted"/>
<evidence type="ECO:0008006" key="4">
    <source>
        <dbReference type="Google" id="ProtNLM"/>
    </source>
</evidence>
<gene>
    <name evidence="2" type="ORF">GWK41_05495</name>
</gene>
<dbReference type="EMBL" id="JAACYA010000002">
    <property type="protein sequence ID" value="MBK3332514.1"/>
    <property type="molecule type" value="Genomic_DNA"/>
</dbReference>
<evidence type="ECO:0000313" key="3">
    <source>
        <dbReference type="Proteomes" id="UP000772812"/>
    </source>
</evidence>
<comment type="caution">
    <text evidence="2">The sequence shown here is derived from an EMBL/GenBank/DDBJ whole genome shotgun (WGS) entry which is preliminary data.</text>
</comment>
<keyword evidence="3" id="KW-1185">Reference proteome</keyword>
<dbReference type="Proteomes" id="UP000772812">
    <property type="component" value="Unassembled WGS sequence"/>
</dbReference>
<organism evidence="2 3">
    <name type="scientific">Persephonella atlantica</name>
    <dbReference type="NCBI Taxonomy" id="2699429"/>
    <lineage>
        <taxon>Bacteria</taxon>
        <taxon>Pseudomonadati</taxon>
        <taxon>Aquificota</taxon>
        <taxon>Aquificia</taxon>
        <taxon>Aquificales</taxon>
        <taxon>Hydrogenothermaceae</taxon>
        <taxon>Persephonella</taxon>
    </lineage>
</organism>
<dbReference type="PROSITE" id="PS51257">
    <property type="entry name" value="PROKAR_LIPOPROTEIN"/>
    <property type="match status" value="1"/>
</dbReference>
<feature type="signal peptide" evidence="1">
    <location>
        <begin position="1"/>
        <end position="20"/>
    </location>
</feature>